<dbReference type="InterPro" id="IPR025103">
    <property type="entry name" value="DUF4011"/>
</dbReference>
<dbReference type="Gene3D" id="3.40.50.300">
    <property type="entry name" value="P-loop containing nucleotide triphosphate hydrolases"/>
    <property type="match status" value="3"/>
</dbReference>
<dbReference type="InterPro" id="IPR027417">
    <property type="entry name" value="P-loop_NTPase"/>
</dbReference>
<dbReference type="PANTHER" id="PTHR10887">
    <property type="entry name" value="DNA2/NAM7 HELICASE FAMILY"/>
    <property type="match status" value="1"/>
</dbReference>
<accession>A0AAX0QAA6</accession>
<dbReference type="InterPro" id="IPR047187">
    <property type="entry name" value="SF1_C_Upf1"/>
</dbReference>
<dbReference type="InterPro" id="IPR049468">
    <property type="entry name" value="Restrct_endonuc-II-like_dom"/>
</dbReference>
<reference evidence="3 4" key="1">
    <citation type="journal article" date="2017" name="BMC Genomics">
        <title>Genomic analysis of methanogenic archaea reveals a shift towards energy conservation.</title>
        <authorList>
            <person name="Gilmore S.P."/>
            <person name="Henske J.K."/>
            <person name="Sexton J.A."/>
            <person name="Solomon K.V."/>
            <person name="Seppala S."/>
            <person name="Yoo J.I."/>
            <person name="Huyett L.M."/>
            <person name="Pressman A."/>
            <person name="Cogan J.Z."/>
            <person name="Kivenson V."/>
            <person name="Peng X."/>
            <person name="Tan Y."/>
            <person name="Valentine D.L."/>
            <person name="O'Malley M.A."/>
        </authorList>
    </citation>
    <scope>NUCLEOTIDE SEQUENCE [LARGE SCALE GENOMIC DNA]</scope>
    <source>
        <strain evidence="3 4">XII</strain>
    </source>
</reference>
<dbReference type="SMART" id="SM00952">
    <property type="entry name" value="RAP"/>
    <property type="match status" value="1"/>
</dbReference>
<dbReference type="SUPFAM" id="SSF52980">
    <property type="entry name" value="Restriction endonuclease-like"/>
    <property type="match status" value="1"/>
</dbReference>
<dbReference type="Proteomes" id="UP000243820">
    <property type="component" value="Unassembled WGS sequence"/>
</dbReference>
<gene>
    <name evidence="3" type="ORF">ASJ83_04090</name>
</gene>
<dbReference type="InterPro" id="IPR041677">
    <property type="entry name" value="DNA2/NAM7_AAA_11"/>
</dbReference>
<dbReference type="EMBL" id="LMVO01000002">
    <property type="protein sequence ID" value="PAV10031.1"/>
    <property type="molecule type" value="Genomic_DNA"/>
</dbReference>
<name>A0AAX0QAA6_9EURY</name>
<sequence length="1575" mass="177264">MEQGIVELEELRSRLLDLTLRNNLLNYKPSPGRSIEVIECDPAEIYRILVLDEKGMKFYPAGKAAKSDPEDKRIWKYPTFSKTAKYADLILNTPYTDIELRKKLYSLQTKSRTVFEEQGYPVLYLSLGFVEWTERDCPAKPFRAPLLLIPVELERQKIKENYTLRWTGEDPTLSLSLIAKLAEQGVILPDMGHPETIEEVTAYFTLIRETVAEKSWVFMPGVTLDLFSFRKFVMFKDLDPASWAGVSPLETNPLIKRIFHPQTDDDPSPPFLENEMDLRLPSERSFNILDADSSQIAVIEEAKAGKNLVVEGPPGTGKSQTIANMIAEMLAAGKTVLFVSEKMAALEVVKRRLDTAGLSPYCLELHSQKAKKSEFIRELEKSVRHPSPETSGSDPGHSQIDSLRTELSGYCDELKTPIGACGFTPYDLFGIREQYRYEFENSPHRKNYRLLKIPVEDPVEMTPDEYKNAISALQEIAAYLPVIQQDGGAITDHPWAMTSPGLILPSDQDEIRDLVIQYQERIQDLQTVMRAIADLTDVPVPRSETEVPRLIETCRFLLKGYPVTLDVLKNPLWGNQAELKRLIATMQDLYNHSTRILTNLSPEIFLRNPARLYSEFLAYDGKGMIGKMFSGAYKKLKSEIAGYYVGPMPDDAGILADLKDARNYLTARDEWEQEKAVYLSLFAPVWKDEYTDPASLRAYTEWIQAVLTMVQEGLITPHTIDLLCSGEIARDSLTQLFQDLEATVIAQSEARDQLFARLCVTDLGTEQTFASMRKLTDIWITEIDRLSEWSTLLTYAETCEKTKAAAVLPLLFTDKLSAEALIPAFLTGYADALLKEAYNVRPLLARFAQAPHEQKIRTFSEYDRAAIAANAARIAVRLDRSMPEIYTGASRDSEMGVLTGEFNRKRGHMSIRTLMTKAGGLIQQIKPCFMMSPLSVAQYLDPHAVKFDIIIFDEASQVRPEDALGALMRGRQLVVMGDSRQLPPTTFFDQIAGQDEDDEESVAGIGDMESLLHVCKQSYPTRRLRWHYRSRHESLIAVSNEEFYDGSLMVFPSPRHETQDLGLSFIHLPDTIYERGRSGVNRGEAQEVAQAVISYYQKFPDKTLGVATFSTRQQEIIRHEVDILLRDHPEVEMLMRPANGEHFFVKNLETVQGDERDTMLISIGYGFDENHRLSRNFGPLNQAGGERRLNVLITRARERCVVFSNFRGADLHIEPESSSGIAALSRFLTYAEDRSSLRCSSFSGAADESAYFPDSVAVMLEDNGYSVSRNIGCAGFRIDIAVMDPQDPGVYLAGILCDGPNYWSSEVTRDRDRLRLQVLEGLGWHLIRIWSAEWFQHPVSCTKILLDFLAEPQRPPEPAVLPKNTEKETETENEAASPSLEKEEPATVKPPVYAKVKIEPYVFCTECDLAKYHQFKSVPDPVLTTAIIQIISVEGPVSLNVLYARIKELGRVPKMTPAIKNKITALLTEEVQADRLTVDEEGFYSVPLKEIAARERPAKWSCDDVPLSEIGRAAEVILGKQFATPKSDLIRQTALVLGFKLTAQVKSRVENGIDAAITAGTILIEGDKLVQASAE</sequence>
<evidence type="ECO:0000313" key="4">
    <source>
        <dbReference type="Proteomes" id="UP000243820"/>
    </source>
</evidence>
<dbReference type="InterPro" id="IPR041679">
    <property type="entry name" value="DNA2/NAM7-like_C"/>
</dbReference>
<dbReference type="PANTHER" id="PTHR10887:SF530">
    <property type="entry name" value="SUPERFAMILY I DNA HELICASES"/>
    <property type="match status" value="1"/>
</dbReference>
<dbReference type="InterPro" id="IPR013584">
    <property type="entry name" value="RAP"/>
</dbReference>
<evidence type="ECO:0000259" key="2">
    <source>
        <dbReference type="SMART" id="SM00952"/>
    </source>
</evidence>
<evidence type="ECO:0000313" key="3">
    <source>
        <dbReference type="EMBL" id="PAV10031.1"/>
    </source>
</evidence>
<dbReference type="GO" id="GO:0004386">
    <property type="term" value="F:helicase activity"/>
    <property type="evidence" value="ECO:0007669"/>
    <property type="project" value="InterPro"/>
</dbReference>
<evidence type="ECO:0000256" key="1">
    <source>
        <dbReference type="SAM" id="MobiDB-lite"/>
    </source>
</evidence>
<feature type="domain" description="RAP" evidence="2">
    <location>
        <begin position="1295"/>
        <end position="1352"/>
    </location>
</feature>
<dbReference type="Gene3D" id="3.40.960.10">
    <property type="entry name" value="VSR Endonuclease"/>
    <property type="match status" value="1"/>
</dbReference>
<organism evidence="3 4">
    <name type="scientific">Methanocorpusculum parvum</name>
    <dbReference type="NCBI Taxonomy" id="2193"/>
    <lineage>
        <taxon>Archaea</taxon>
        <taxon>Methanobacteriati</taxon>
        <taxon>Methanobacteriota</taxon>
        <taxon>Stenosarchaea group</taxon>
        <taxon>Methanomicrobia</taxon>
        <taxon>Methanomicrobiales</taxon>
        <taxon>Methanocorpusculaceae</taxon>
        <taxon>Methanocorpusculum</taxon>
    </lineage>
</organism>
<dbReference type="InterPro" id="IPR011335">
    <property type="entry name" value="Restrct_endonuc-II-like"/>
</dbReference>
<protein>
    <recommendedName>
        <fullName evidence="2">RAP domain-containing protein</fullName>
    </recommendedName>
</protein>
<dbReference type="Pfam" id="PF18741">
    <property type="entry name" value="MTES_1575"/>
    <property type="match status" value="1"/>
</dbReference>
<dbReference type="SUPFAM" id="SSF52540">
    <property type="entry name" value="P-loop containing nucleoside triphosphate hydrolases"/>
    <property type="match status" value="1"/>
</dbReference>
<dbReference type="InterPro" id="IPR045055">
    <property type="entry name" value="DNA2/NAM7-like"/>
</dbReference>
<dbReference type="InterPro" id="IPR021754">
    <property type="entry name" value="DUF3320"/>
</dbReference>
<dbReference type="Pfam" id="PF13087">
    <property type="entry name" value="AAA_12"/>
    <property type="match status" value="1"/>
</dbReference>
<dbReference type="Pfam" id="PF11784">
    <property type="entry name" value="DUF3320"/>
    <property type="match status" value="1"/>
</dbReference>
<dbReference type="FunFam" id="3.40.960.10:FF:000002">
    <property type="entry name" value="DNA helicase related protein"/>
    <property type="match status" value="1"/>
</dbReference>
<dbReference type="FunFam" id="3.40.50.300:FF:002063">
    <property type="entry name" value="DNA helicase related protein"/>
    <property type="match status" value="1"/>
</dbReference>
<comment type="caution">
    <text evidence="3">The sequence shown here is derived from an EMBL/GenBank/DDBJ whole genome shotgun (WGS) entry which is preliminary data.</text>
</comment>
<keyword evidence="4" id="KW-1185">Reference proteome</keyword>
<dbReference type="CDD" id="cd18808">
    <property type="entry name" value="SF1_C_Upf1"/>
    <property type="match status" value="1"/>
</dbReference>
<feature type="region of interest" description="Disordered" evidence="1">
    <location>
        <begin position="1356"/>
        <end position="1386"/>
    </location>
</feature>
<dbReference type="Pfam" id="PF13195">
    <property type="entry name" value="DUF4011"/>
    <property type="match status" value="1"/>
</dbReference>
<dbReference type="Pfam" id="PF13086">
    <property type="entry name" value="AAA_11"/>
    <property type="match status" value="1"/>
</dbReference>
<feature type="region of interest" description="Disordered" evidence="1">
    <location>
        <begin position="381"/>
        <end position="401"/>
    </location>
</feature>
<proteinExistence type="predicted"/>